<proteinExistence type="predicted"/>
<gene>
    <name evidence="2" type="ORF">HPP92_006950</name>
    <name evidence="1" type="ORF">HPP92_007183</name>
</gene>
<reference evidence="3 4" key="1">
    <citation type="journal article" date="2020" name="Nat. Food">
        <title>A phased Vanilla planifolia genome enables genetic improvement of flavour and production.</title>
        <authorList>
            <person name="Hasing T."/>
            <person name="Tang H."/>
            <person name="Brym M."/>
            <person name="Khazi F."/>
            <person name="Huang T."/>
            <person name="Chambers A.H."/>
        </authorList>
    </citation>
    <scope>NUCLEOTIDE SEQUENCE [LARGE SCALE GENOMIC DNA]</scope>
    <source>
        <tissue evidence="2">Leaf</tissue>
    </source>
</reference>
<evidence type="ECO:0000313" key="2">
    <source>
        <dbReference type="EMBL" id="KAG0490087.1"/>
    </source>
</evidence>
<comment type="caution">
    <text evidence="2">The sequence shown here is derived from an EMBL/GenBank/DDBJ whole genome shotgun (WGS) entry which is preliminary data.</text>
</comment>
<sequence>MSRKDLDSLPSACQDLSKFQLNWNFHSEMGFRDTIDSKEDRRPRRMVTRPGQVFLKEENQPNIKYVSSMLKDFGWKRKEQRGARPPSGELIFGFLTLKEAGTLPAFP</sequence>
<accession>A0A835V962</accession>
<name>A0A835V962_VANPL</name>
<protein>
    <submittedName>
        <fullName evidence="2">Uncharacterized protein</fullName>
    </submittedName>
</protein>
<dbReference type="EMBL" id="JADCNM010000003">
    <property type="protein sequence ID" value="KAG0490087.1"/>
    <property type="molecule type" value="Genomic_DNA"/>
</dbReference>
<dbReference type="Proteomes" id="UP000636800">
    <property type="component" value="Chromosome 3"/>
</dbReference>
<evidence type="ECO:0000313" key="1">
    <source>
        <dbReference type="EMBL" id="KAG0488372.1"/>
    </source>
</evidence>
<dbReference type="Proteomes" id="UP000639772">
    <property type="component" value="Chromosome 3"/>
</dbReference>
<dbReference type="EMBL" id="JADCNL010000003">
    <property type="protein sequence ID" value="KAG0488372.1"/>
    <property type="molecule type" value="Genomic_DNA"/>
</dbReference>
<evidence type="ECO:0000313" key="4">
    <source>
        <dbReference type="Proteomes" id="UP000639772"/>
    </source>
</evidence>
<evidence type="ECO:0000313" key="3">
    <source>
        <dbReference type="Proteomes" id="UP000636800"/>
    </source>
</evidence>
<dbReference type="AlphaFoldDB" id="A0A835V962"/>
<keyword evidence="3" id="KW-1185">Reference proteome</keyword>
<organism evidence="2 4">
    <name type="scientific">Vanilla planifolia</name>
    <name type="common">Vanilla</name>
    <dbReference type="NCBI Taxonomy" id="51239"/>
    <lineage>
        <taxon>Eukaryota</taxon>
        <taxon>Viridiplantae</taxon>
        <taxon>Streptophyta</taxon>
        <taxon>Embryophyta</taxon>
        <taxon>Tracheophyta</taxon>
        <taxon>Spermatophyta</taxon>
        <taxon>Magnoliopsida</taxon>
        <taxon>Liliopsida</taxon>
        <taxon>Asparagales</taxon>
        <taxon>Orchidaceae</taxon>
        <taxon>Vanilloideae</taxon>
        <taxon>Vanilleae</taxon>
        <taxon>Vanilla</taxon>
    </lineage>
</organism>